<evidence type="ECO:0000256" key="2">
    <source>
        <dbReference type="ARBA" id="ARBA00022525"/>
    </source>
</evidence>
<dbReference type="PANTHER" id="PTHR15283:SF5">
    <property type="entry name" value="NEUROBLASTOMA SUPPRESSOR OF TUMORIGENICITY 1"/>
    <property type="match status" value="1"/>
</dbReference>
<feature type="domain" description="CTCK" evidence="5">
    <location>
        <begin position="3"/>
        <end position="92"/>
    </location>
</feature>
<feature type="domain" description="CTCK" evidence="5">
    <location>
        <begin position="134"/>
        <end position="223"/>
    </location>
</feature>
<dbReference type="Proteomes" id="UP001159427">
    <property type="component" value="Unassembled WGS sequence"/>
</dbReference>
<proteinExistence type="predicted"/>
<keyword evidence="3" id="KW-0732">Signal</keyword>
<gene>
    <name evidence="6" type="ORF">PEVE_00040524</name>
</gene>
<dbReference type="InterPro" id="IPR006207">
    <property type="entry name" value="Cys_knot_C"/>
</dbReference>
<dbReference type="Pfam" id="PF03045">
    <property type="entry name" value="DAN"/>
    <property type="match status" value="2"/>
</dbReference>
<reference evidence="6 7" key="1">
    <citation type="submission" date="2022-05" db="EMBL/GenBank/DDBJ databases">
        <authorList>
            <consortium name="Genoscope - CEA"/>
            <person name="William W."/>
        </authorList>
    </citation>
    <scope>NUCLEOTIDE SEQUENCE [LARGE SCALE GENOMIC DNA]</scope>
</reference>
<dbReference type="PANTHER" id="PTHR15283">
    <property type="entry name" value="GREMLIN 1"/>
    <property type="match status" value="1"/>
</dbReference>
<name>A0ABN8N8G3_9CNID</name>
<comment type="subcellular location">
    <subcellularLocation>
        <location evidence="1">Secreted</location>
    </subcellularLocation>
</comment>
<evidence type="ECO:0000313" key="6">
    <source>
        <dbReference type="EMBL" id="CAH3042899.1"/>
    </source>
</evidence>
<evidence type="ECO:0000313" key="7">
    <source>
        <dbReference type="Proteomes" id="UP001159427"/>
    </source>
</evidence>
<keyword evidence="4" id="KW-1015">Disulfide bond</keyword>
<dbReference type="InterPro" id="IPR004133">
    <property type="entry name" value="DAN_dom"/>
</dbReference>
<evidence type="ECO:0000256" key="4">
    <source>
        <dbReference type="ARBA" id="ARBA00023157"/>
    </source>
</evidence>
<organism evidence="6 7">
    <name type="scientific">Porites evermanni</name>
    <dbReference type="NCBI Taxonomy" id="104178"/>
    <lineage>
        <taxon>Eukaryota</taxon>
        <taxon>Metazoa</taxon>
        <taxon>Cnidaria</taxon>
        <taxon>Anthozoa</taxon>
        <taxon>Hexacorallia</taxon>
        <taxon>Scleractinia</taxon>
        <taxon>Fungiina</taxon>
        <taxon>Poritidae</taxon>
        <taxon>Porites</taxon>
    </lineage>
</organism>
<accession>A0ABN8N8G3</accession>
<comment type="caution">
    <text evidence="6">The sequence shown here is derived from an EMBL/GenBank/DDBJ whole genome shotgun (WGS) entry which is preliminary data.</text>
</comment>
<dbReference type="Gene3D" id="2.10.90.10">
    <property type="entry name" value="Cystine-knot cytokines"/>
    <property type="match status" value="2"/>
</dbReference>
<keyword evidence="7" id="KW-1185">Reference proteome</keyword>
<evidence type="ECO:0000256" key="3">
    <source>
        <dbReference type="ARBA" id="ARBA00022729"/>
    </source>
</evidence>
<dbReference type="EMBL" id="CALNXI010000740">
    <property type="protein sequence ID" value="CAH3042899.1"/>
    <property type="molecule type" value="Genomic_DNA"/>
</dbReference>
<evidence type="ECO:0000259" key="5">
    <source>
        <dbReference type="SMART" id="SM00041"/>
    </source>
</evidence>
<dbReference type="InterPro" id="IPR029034">
    <property type="entry name" value="Cystine-knot_cytokine"/>
</dbReference>
<keyword evidence="2" id="KW-0964">Secreted</keyword>
<dbReference type="SMART" id="SM00041">
    <property type="entry name" value="CT"/>
    <property type="match status" value="2"/>
</dbReference>
<sequence length="237" mass="27060">CKAEEFDQTIQEKGCEAKVIQNKICIGQCFSYYAPGTRPRKDLTDKRVKYCDTCKPSLRSWTKVSLNCPGAKHPHVDKLVEVIYDCTCQKCVLVVIFITLVLLETSKAKPRGKGKGFGYLTFSEQDKLSLPCKAEEFDQTIQEKGCEAKVIQNKICIGQCFSYYAPGTRPRKDLTDKRVKYCDTCKPSLRSWTKVSLNCPGAKHPHVDKLVEVIYDCTCQKCVRESKSKHRKNRKKR</sequence>
<protein>
    <recommendedName>
        <fullName evidence="5">CTCK domain-containing protein</fullName>
    </recommendedName>
</protein>
<evidence type="ECO:0000256" key="1">
    <source>
        <dbReference type="ARBA" id="ARBA00004613"/>
    </source>
</evidence>
<feature type="non-terminal residue" evidence="6">
    <location>
        <position position="1"/>
    </location>
</feature>